<accession>A0A481Z2G5</accession>
<evidence type="ECO:0000256" key="1">
    <source>
        <dbReference type="SAM" id="Phobius"/>
    </source>
</evidence>
<evidence type="ECO:0000313" key="2">
    <source>
        <dbReference type="EMBL" id="QBK88994.1"/>
    </source>
</evidence>
<keyword evidence="1" id="KW-0472">Membrane</keyword>
<organism evidence="2">
    <name type="scientific">Mimivirus LCMiAC02</name>
    <dbReference type="NCBI Taxonomy" id="2506609"/>
    <lineage>
        <taxon>Viruses</taxon>
        <taxon>Varidnaviria</taxon>
        <taxon>Bamfordvirae</taxon>
        <taxon>Nucleocytoviricota</taxon>
        <taxon>Megaviricetes</taxon>
        <taxon>Imitervirales</taxon>
        <taxon>Mimiviridae</taxon>
        <taxon>Klosneuvirinae</taxon>
    </lineage>
</organism>
<keyword evidence="1" id="KW-0812">Transmembrane</keyword>
<protein>
    <recommendedName>
        <fullName evidence="3">Transmembrane protein</fullName>
    </recommendedName>
</protein>
<proteinExistence type="predicted"/>
<reference evidence="2" key="1">
    <citation type="journal article" date="2019" name="MBio">
        <title>Virus Genomes from Deep Sea Sediments Expand the Ocean Megavirome and Support Independent Origins of Viral Gigantism.</title>
        <authorList>
            <person name="Backstrom D."/>
            <person name="Yutin N."/>
            <person name="Jorgensen S.L."/>
            <person name="Dharamshi J."/>
            <person name="Homa F."/>
            <person name="Zaremba-Niedwiedzka K."/>
            <person name="Spang A."/>
            <person name="Wolf Y.I."/>
            <person name="Koonin E.V."/>
            <person name="Ettema T.J."/>
        </authorList>
    </citation>
    <scope>NUCLEOTIDE SEQUENCE</scope>
</reference>
<gene>
    <name evidence="2" type="ORF">LCMiAC02_00870</name>
</gene>
<keyword evidence="1" id="KW-1133">Transmembrane helix</keyword>
<evidence type="ECO:0008006" key="3">
    <source>
        <dbReference type="Google" id="ProtNLM"/>
    </source>
</evidence>
<dbReference type="EMBL" id="MK500406">
    <property type="protein sequence ID" value="QBK88994.1"/>
    <property type="molecule type" value="Genomic_DNA"/>
</dbReference>
<sequence>MNTMYMEIIPLTLGYFTGYLAPNKAASLFPVFLIIHGYAFMLHRYNKLLAQNRIDFIKKNNLDRFYISSKELKQKNRNSCIKINIKKTDEILVYYLTFDEEDVSPYFLTLEKALLYRTYIYNEIGSKDIVSVSNYIYMNEMKELYNEHKNKKNK</sequence>
<feature type="transmembrane region" description="Helical" evidence="1">
    <location>
        <begin position="25"/>
        <end position="43"/>
    </location>
</feature>
<name>A0A481Z2G5_9VIRU</name>